<gene>
    <name evidence="1" type="ORF">BCL90_3794</name>
    <name evidence="2" type="ORF">E3V97_01495</name>
</gene>
<dbReference type="EMBL" id="RCCK01000013">
    <property type="protein sequence ID" value="RLJ73634.1"/>
    <property type="molecule type" value="Genomic_DNA"/>
</dbReference>
<dbReference type="Pfam" id="PF12771">
    <property type="entry name" value="SusD-like_2"/>
    <property type="match status" value="1"/>
</dbReference>
<evidence type="ECO:0000313" key="1">
    <source>
        <dbReference type="EMBL" id="RLJ73634.1"/>
    </source>
</evidence>
<reference evidence="1 3" key="1">
    <citation type="submission" date="2018-10" db="EMBL/GenBank/DDBJ databases">
        <title>Genomic Encyclopedia of Archaeal and Bacterial Type Strains, Phase II (KMG-II): from individual species to whole genera.</title>
        <authorList>
            <person name="Goeker M."/>
        </authorList>
    </citation>
    <scope>NUCLEOTIDE SEQUENCE [LARGE SCALE GENOMIC DNA]</scope>
    <source>
        <strain evidence="1 3">DSM 19624</strain>
    </source>
</reference>
<dbReference type="InterPro" id="IPR011990">
    <property type="entry name" value="TPR-like_helical_dom_sf"/>
</dbReference>
<dbReference type="Proteomes" id="UP000297429">
    <property type="component" value="Unassembled WGS sequence"/>
</dbReference>
<name>A0A497XVH3_9SPHI</name>
<keyword evidence="4" id="KW-1185">Reference proteome</keyword>
<dbReference type="AlphaFoldDB" id="A0A497XVH3"/>
<evidence type="ECO:0000313" key="2">
    <source>
        <dbReference type="EMBL" id="TFB32740.1"/>
    </source>
</evidence>
<dbReference type="EMBL" id="SOPX01000001">
    <property type="protein sequence ID" value="TFB32740.1"/>
    <property type="molecule type" value="Genomic_DNA"/>
</dbReference>
<reference evidence="2 4" key="2">
    <citation type="submission" date="2019-03" db="EMBL/GenBank/DDBJ databases">
        <authorList>
            <person name="He R.-H."/>
        </authorList>
    </citation>
    <scope>NUCLEOTIDE SEQUENCE [LARGE SCALE GENOMIC DNA]</scope>
    <source>
        <strain evidence="2 4">DSM 19624</strain>
    </source>
</reference>
<dbReference type="RefSeq" id="WP_121285500.1">
    <property type="nucleotide sequence ID" value="NZ_RCCK01000013.1"/>
</dbReference>
<proteinExistence type="predicted"/>
<dbReference type="PROSITE" id="PS51257">
    <property type="entry name" value="PROKAR_LIPOPROTEIN"/>
    <property type="match status" value="1"/>
</dbReference>
<evidence type="ECO:0000313" key="3">
    <source>
        <dbReference type="Proteomes" id="UP000273898"/>
    </source>
</evidence>
<sequence length="486" mass="53543">MKKFKYSVIIAFLTIGILTTSSCKKFFDINSDPDAVLTAPIEQQLSSLTVNMGFYAGSDVNRYTSLIMQQFSGQSSGTQNNTQLYEKYLIQGSDENNAWSSMYATILNDAENIIKNANETGNPHYSGVAKIIKAYAYQITVDVWGDVPFSETQKLTENTQPKYDSAESIYTELIKLLDQGIAEVSATTSNKSPGTNSTIYPGAFSTTKANWIKLANTLKLRIYLHYSEKNAAFAKAQIDQLINSGVPLFASNADNFQMAFVNQAASRNPIDQHETARAGYLVANDKIVTLMNNKLDPRRPFYFTQFPAGSGLYKGAISGDAASQNYSKLHAYLRGFANNAYTGDAPIRMLTFAEYNFIRAEAALRFNSPGVAQTFFTAGITASMTDAGVSTANIATYLAANGTLIGTTDQQLSQIITEKYIASYGVIVESWTDWRRTGYPAIAPPANAVVPYVPRSLYYPQSEIDLNPNAKQKPGLNVRVFWDTRQ</sequence>
<dbReference type="Gene3D" id="1.25.40.390">
    <property type="match status" value="1"/>
</dbReference>
<evidence type="ECO:0000313" key="4">
    <source>
        <dbReference type="Proteomes" id="UP000297429"/>
    </source>
</evidence>
<dbReference type="SUPFAM" id="SSF48452">
    <property type="entry name" value="TPR-like"/>
    <property type="match status" value="1"/>
</dbReference>
<keyword evidence="2" id="KW-0449">Lipoprotein</keyword>
<dbReference type="InterPro" id="IPR041662">
    <property type="entry name" value="SusD-like_2"/>
</dbReference>
<comment type="caution">
    <text evidence="1">The sequence shown here is derived from an EMBL/GenBank/DDBJ whole genome shotgun (WGS) entry which is preliminary data.</text>
</comment>
<protein>
    <submittedName>
        <fullName evidence="1">SusD-like starch-binding protein associating with outer membrane</fullName>
    </submittedName>
    <submittedName>
        <fullName evidence="2">SusD/RagB family nutrient-binding outer membrane lipoprotein</fullName>
    </submittedName>
</protein>
<organism evidence="1 3">
    <name type="scientific">Pedobacter alluvionis</name>
    <dbReference type="NCBI Taxonomy" id="475253"/>
    <lineage>
        <taxon>Bacteria</taxon>
        <taxon>Pseudomonadati</taxon>
        <taxon>Bacteroidota</taxon>
        <taxon>Sphingobacteriia</taxon>
        <taxon>Sphingobacteriales</taxon>
        <taxon>Sphingobacteriaceae</taxon>
        <taxon>Pedobacter</taxon>
    </lineage>
</organism>
<dbReference type="OrthoDB" id="9766256at2"/>
<dbReference type="Proteomes" id="UP000273898">
    <property type="component" value="Unassembled WGS sequence"/>
</dbReference>
<accession>A0A497XVH3</accession>